<evidence type="ECO:0000259" key="2">
    <source>
        <dbReference type="PROSITE" id="PS50830"/>
    </source>
</evidence>
<protein>
    <recommendedName>
        <fullName evidence="2">TNase-like domain-containing protein</fullName>
    </recommendedName>
</protein>
<keyword evidence="1" id="KW-0812">Transmembrane</keyword>
<dbReference type="EMBL" id="BSOP01000020">
    <property type="protein sequence ID" value="GLR51819.1"/>
    <property type="molecule type" value="Genomic_DNA"/>
</dbReference>
<keyword evidence="1" id="KW-1133">Transmembrane helix</keyword>
<feature type="transmembrane region" description="Helical" evidence="1">
    <location>
        <begin position="19"/>
        <end position="41"/>
    </location>
</feature>
<keyword evidence="4" id="KW-1185">Reference proteome</keyword>
<dbReference type="Pfam" id="PF00565">
    <property type="entry name" value="SNase"/>
    <property type="match status" value="1"/>
</dbReference>
<dbReference type="Gene3D" id="2.40.50.90">
    <property type="match status" value="1"/>
</dbReference>
<name>A0ABQ5ZM91_9HYPH</name>
<organism evidence="3 4">
    <name type="scientific">Shinella yambaruensis</name>
    <dbReference type="NCBI Taxonomy" id="415996"/>
    <lineage>
        <taxon>Bacteria</taxon>
        <taxon>Pseudomonadati</taxon>
        <taxon>Pseudomonadota</taxon>
        <taxon>Alphaproteobacteria</taxon>
        <taxon>Hyphomicrobiales</taxon>
        <taxon>Rhizobiaceae</taxon>
        <taxon>Shinella</taxon>
    </lineage>
</organism>
<proteinExistence type="predicted"/>
<dbReference type="Proteomes" id="UP001156702">
    <property type="component" value="Unassembled WGS sequence"/>
</dbReference>
<comment type="caution">
    <text evidence="3">The sequence shown here is derived from an EMBL/GenBank/DDBJ whole genome shotgun (WGS) entry which is preliminary data.</text>
</comment>
<gene>
    <name evidence="3" type="ORF">GCM10007923_30290</name>
</gene>
<accession>A0ABQ5ZM91</accession>
<evidence type="ECO:0000313" key="3">
    <source>
        <dbReference type="EMBL" id="GLR51819.1"/>
    </source>
</evidence>
<keyword evidence="1" id="KW-0472">Membrane</keyword>
<dbReference type="InterPro" id="IPR035437">
    <property type="entry name" value="SNase_OB-fold_sf"/>
</dbReference>
<sequence length="216" mass="23390">MPLVVVSFEDARRKERRRFVGLVLSASVAAFVGVFAIGAGWGQISAASQWALNAGLSVASTLEASIAGTVVDDVDPAEVVTAPEEVFAVAKPQRKQQRVNQAFPLCKGGKRVTCVVDGDTFWLEGQKVRIADIDMPEIGSLQCAKELALGEKAKHRLQSLLSAGPFEMHALSDRDTDQYGRSLRILIRNGQSLGDRLVAEGLARTWEGQRKPWCGT</sequence>
<evidence type="ECO:0000256" key="1">
    <source>
        <dbReference type="SAM" id="Phobius"/>
    </source>
</evidence>
<reference evidence="4" key="1">
    <citation type="journal article" date="2019" name="Int. J. Syst. Evol. Microbiol.">
        <title>The Global Catalogue of Microorganisms (GCM) 10K type strain sequencing project: providing services to taxonomists for standard genome sequencing and annotation.</title>
        <authorList>
            <consortium name="The Broad Institute Genomics Platform"/>
            <consortium name="The Broad Institute Genome Sequencing Center for Infectious Disease"/>
            <person name="Wu L."/>
            <person name="Ma J."/>
        </authorList>
    </citation>
    <scope>NUCLEOTIDE SEQUENCE [LARGE SCALE GENOMIC DNA]</scope>
    <source>
        <strain evidence="4">NBRC 102122</strain>
    </source>
</reference>
<dbReference type="SUPFAM" id="SSF50199">
    <property type="entry name" value="Staphylococcal nuclease"/>
    <property type="match status" value="1"/>
</dbReference>
<dbReference type="InterPro" id="IPR016071">
    <property type="entry name" value="Staphylococal_nuclease_OB-fold"/>
</dbReference>
<dbReference type="PROSITE" id="PS50830">
    <property type="entry name" value="TNASE_3"/>
    <property type="match status" value="1"/>
</dbReference>
<evidence type="ECO:0000313" key="4">
    <source>
        <dbReference type="Proteomes" id="UP001156702"/>
    </source>
</evidence>
<feature type="domain" description="TNase-like" evidence="2">
    <location>
        <begin position="111"/>
        <end position="204"/>
    </location>
</feature>